<dbReference type="Gene3D" id="3.40.50.300">
    <property type="entry name" value="P-loop containing nucleotide triphosphate hydrolases"/>
    <property type="match status" value="1"/>
</dbReference>
<dbReference type="EMBL" id="LITQ01000019">
    <property type="protein sequence ID" value="OAA92599.1"/>
    <property type="molecule type" value="Genomic_DNA"/>
</dbReference>
<comment type="caution">
    <text evidence="1">The sequence shown here is derived from an EMBL/GenBank/DDBJ whole genome shotgun (WGS) entry which is preliminary data.</text>
</comment>
<evidence type="ECO:0000313" key="1">
    <source>
        <dbReference type="EMBL" id="OAA92599.1"/>
    </source>
</evidence>
<gene>
    <name evidence="2" type="ORF">CLCOS_34480</name>
    <name evidence="1" type="ORF">WX73_00895</name>
</gene>
<dbReference type="SUPFAM" id="SSF52540">
    <property type="entry name" value="P-loop containing nucleoside triphosphate hydrolases"/>
    <property type="match status" value="1"/>
</dbReference>
<dbReference type="InterPro" id="IPR027417">
    <property type="entry name" value="P-loop_NTPase"/>
</dbReference>
<evidence type="ECO:0000313" key="4">
    <source>
        <dbReference type="Proteomes" id="UP000093694"/>
    </source>
</evidence>
<dbReference type="Proteomes" id="UP000093694">
    <property type="component" value="Unassembled WGS sequence"/>
</dbReference>
<keyword evidence="4" id="KW-1185">Reference proteome</keyword>
<proteinExistence type="predicted"/>
<evidence type="ECO:0008006" key="5">
    <source>
        <dbReference type="Google" id="ProtNLM"/>
    </source>
</evidence>
<evidence type="ECO:0000313" key="2">
    <source>
        <dbReference type="EMBL" id="OBR91528.1"/>
    </source>
</evidence>
<reference evidence="1 3" key="1">
    <citation type="journal article" date="2015" name="Biotechnol. Bioeng.">
        <title>Genome sequence and phenotypic characterization of Caulobacter segnis.</title>
        <authorList>
            <person name="Patel S."/>
            <person name="Fletcher B."/>
            <person name="Scott D.C."/>
            <person name="Ely B."/>
        </authorList>
    </citation>
    <scope>NUCLEOTIDE SEQUENCE [LARGE SCALE GENOMIC DNA]</scope>
    <source>
        <strain evidence="1 3">PS02</strain>
    </source>
</reference>
<organism evidence="1 3">
    <name type="scientific">Clostridium coskatii</name>
    <dbReference type="NCBI Taxonomy" id="1705578"/>
    <lineage>
        <taxon>Bacteria</taxon>
        <taxon>Bacillati</taxon>
        <taxon>Bacillota</taxon>
        <taxon>Clostridia</taxon>
        <taxon>Eubacteriales</taxon>
        <taxon>Clostridiaceae</taxon>
        <taxon>Clostridium</taxon>
    </lineage>
</organism>
<reference evidence="2 4" key="2">
    <citation type="journal article" date="2016" name="Front. Microbiol.">
        <title>Industrial Acetogenic Biocatalysts: A Comparative Metabolic and Genomic Analysis.</title>
        <authorList>
            <person name="Bengelsdorf F."/>
            <person name="Poehlein A."/>
            <person name="Sonja S."/>
            <person name="Erz C."/>
            <person name="Hummel T."/>
            <person name="Hoffmeister S."/>
            <person name="Daniel R."/>
            <person name="Durre P."/>
        </authorList>
    </citation>
    <scope>NUCLEOTIDE SEQUENCE [LARGE SCALE GENOMIC DNA]</scope>
    <source>
        <strain evidence="2 4">PTA-10522</strain>
    </source>
</reference>
<dbReference type="AlphaFoldDB" id="A0A162NER9"/>
<dbReference type="EMBL" id="LROR01000070">
    <property type="protein sequence ID" value="OBR91528.1"/>
    <property type="molecule type" value="Genomic_DNA"/>
</dbReference>
<protein>
    <recommendedName>
        <fullName evidence="5">Shikimate kinase</fullName>
    </recommendedName>
</protein>
<dbReference type="PATRIC" id="fig|1705578.3.peg.1283"/>
<dbReference type="Proteomes" id="UP000077384">
    <property type="component" value="Unassembled WGS sequence"/>
</dbReference>
<evidence type="ECO:0000313" key="3">
    <source>
        <dbReference type="Proteomes" id="UP000077384"/>
    </source>
</evidence>
<name>A0A162NER9_9CLOT</name>
<dbReference type="Pfam" id="PF13238">
    <property type="entry name" value="AAA_18"/>
    <property type="match status" value="1"/>
</dbReference>
<accession>A0A162NER9</accession>
<sequence>MNDKGKMIKNLIFINGTMGVGKTATSKELQKLLPKCVFLDGDWCWNMSPFIVTDETKSMVIDNITYMLNNFISCSEYENIIFCWVMHMQSILDDVLSRINKRGCKVYKFSLICSQKALIERITKDIENGTRTEDVIDRSVPRLNNYIKMDTDKIDVDEISAKDAAEIMYKRIIAT</sequence>